<dbReference type="AlphaFoldDB" id="A0A6C0LWJ6"/>
<evidence type="ECO:0008006" key="2">
    <source>
        <dbReference type="Google" id="ProtNLM"/>
    </source>
</evidence>
<organism evidence="1">
    <name type="scientific">viral metagenome</name>
    <dbReference type="NCBI Taxonomy" id="1070528"/>
    <lineage>
        <taxon>unclassified sequences</taxon>
        <taxon>metagenomes</taxon>
        <taxon>organismal metagenomes</taxon>
    </lineage>
</organism>
<dbReference type="EMBL" id="MN740582">
    <property type="protein sequence ID" value="QHU34997.1"/>
    <property type="molecule type" value="Genomic_DNA"/>
</dbReference>
<protein>
    <recommendedName>
        <fullName evidence="2">Hexosyltransferase</fullName>
    </recommendedName>
</protein>
<evidence type="ECO:0000313" key="1">
    <source>
        <dbReference type="EMBL" id="QHU34997.1"/>
    </source>
</evidence>
<accession>A0A6C0LWJ6</accession>
<reference evidence="1" key="1">
    <citation type="journal article" date="2020" name="Nature">
        <title>Giant virus diversity and host interactions through global metagenomics.</title>
        <authorList>
            <person name="Schulz F."/>
            <person name="Roux S."/>
            <person name="Paez-Espino D."/>
            <person name="Jungbluth S."/>
            <person name="Walsh D.A."/>
            <person name="Denef V.J."/>
            <person name="McMahon K.D."/>
            <person name="Konstantinidis K.T."/>
            <person name="Eloe-Fadrosh E.A."/>
            <person name="Kyrpides N.C."/>
            <person name="Woyke T."/>
        </authorList>
    </citation>
    <scope>NUCLEOTIDE SEQUENCE</scope>
    <source>
        <strain evidence="1">GVMAG-S-1017244-22</strain>
    </source>
</reference>
<name>A0A6C0LWJ6_9ZZZZ</name>
<proteinExistence type="predicted"/>
<sequence>MIAVDGIILVISCQKHLNTRLKELRLPKDDYGKWKVIYVIGDFFLDCDYKLEGNLLTIKCEDSYLHLLKKLALALKYIYEIFDIKEGVLRANDDLIFNEKILETFLKSPKKIKINDTDDEIDIDYLGKCSYGGHLINYNVLHDTLKKGINSNSYHLVYYYQTHQEDLYNPQHNLQDVDICKYSRNPYIPAVIFGPLMYLSNKSCKILINHMSNINFNIYHYDEDTDSYPYTIEDCGISFILISNNINCLHSKYWHDNVDFDMNANLLQNHKKNNMLYTNNTEYLAIHTNIYK</sequence>